<gene>
    <name evidence="2" type="ORF">MSMAS_1375</name>
</gene>
<organism evidence="2 3">
    <name type="scientific">Methanosarcina mazei S-6</name>
    <dbReference type="NCBI Taxonomy" id="213585"/>
    <lineage>
        <taxon>Archaea</taxon>
        <taxon>Methanobacteriati</taxon>
        <taxon>Methanobacteriota</taxon>
        <taxon>Stenosarchaea group</taxon>
        <taxon>Methanomicrobia</taxon>
        <taxon>Methanosarcinales</taxon>
        <taxon>Methanosarcinaceae</taxon>
        <taxon>Methanosarcina</taxon>
    </lineage>
</organism>
<dbReference type="AlphaFoldDB" id="A0A0E3LU33"/>
<dbReference type="Proteomes" id="UP000033097">
    <property type="component" value="Chromosome"/>
</dbReference>
<dbReference type="CDD" id="cd03139">
    <property type="entry name" value="GATase1_PfpI_2"/>
    <property type="match status" value="1"/>
</dbReference>
<dbReference type="PANTHER" id="PTHR43130">
    <property type="entry name" value="ARAC-FAMILY TRANSCRIPTIONAL REGULATOR"/>
    <property type="match status" value="1"/>
</dbReference>
<proteinExistence type="predicted"/>
<dbReference type="InterPro" id="IPR002818">
    <property type="entry name" value="DJ-1/PfpI"/>
</dbReference>
<feature type="domain" description="DJ-1/PfpI" evidence="1">
    <location>
        <begin position="5"/>
        <end position="168"/>
    </location>
</feature>
<name>A0A0E3LU33_METMZ</name>
<dbReference type="RefSeq" id="WP_011035199.1">
    <property type="nucleotide sequence ID" value="NZ_CP009512.1"/>
</dbReference>
<dbReference type="KEGG" id="mmj:MSMAS_1375"/>
<dbReference type="PANTHER" id="PTHR43130:SF3">
    <property type="entry name" value="HTH-TYPE TRANSCRIPTIONAL REGULATOR RV1931C"/>
    <property type="match status" value="1"/>
</dbReference>
<protein>
    <submittedName>
        <fullName evidence="2">Transcriptional regulator, AraC family</fullName>
    </submittedName>
</protein>
<dbReference type="Pfam" id="PF01965">
    <property type="entry name" value="DJ-1_PfpI"/>
    <property type="match status" value="1"/>
</dbReference>
<dbReference type="Gene3D" id="3.40.50.880">
    <property type="match status" value="1"/>
</dbReference>
<evidence type="ECO:0000313" key="2">
    <source>
        <dbReference type="EMBL" id="AKB64571.1"/>
    </source>
</evidence>
<dbReference type="InterPro" id="IPR029062">
    <property type="entry name" value="Class_I_gatase-like"/>
</dbReference>
<accession>A0A0E3LU33</accession>
<dbReference type="SUPFAM" id="SSF52317">
    <property type="entry name" value="Class I glutamine amidotransferase-like"/>
    <property type="match status" value="1"/>
</dbReference>
<dbReference type="InterPro" id="IPR052158">
    <property type="entry name" value="INH-QAR"/>
</dbReference>
<sequence>MNFGFLVFPGLEELDLTGPWEIISLWSKFGQGPEKCLMVAENPGPVVCNKGMSINPHATFADCPPLDFLLVPGGEGTRKEVDNPSLIQFVASQAKNCKAVLSVCTGTFILYRAGLLTNKRATTHWASLPRLRELDDVEVVEERIVRDGNIWTSAGISAGIDMALEFVEYMTDEKTAGRIQLGAEYYPSGRSYAMMHKIPQAPEYLRKRD</sequence>
<dbReference type="GeneID" id="24851043"/>
<dbReference type="HOGENOM" id="CLU_000445_44_1_2"/>
<evidence type="ECO:0000259" key="1">
    <source>
        <dbReference type="Pfam" id="PF01965"/>
    </source>
</evidence>
<dbReference type="STRING" id="213585.MSMAS_1375"/>
<dbReference type="PATRIC" id="fig|213585.10.peg.1736"/>
<evidence type="ECO:0000313" key="3">
    <source>
        <dbReference type="Proteomes" id="UP000033097"/>
    </source>
</evidence>
<reference evidence="2 3" key="1">
    <citation type="submission" date="2014-07" db="EMBL/GenBank/DDBJ databases">
        <title>Methanogenic archaea and the global carbon cycle.</title>
        <authorList>
            <person name="Henriksen J.R."/>
            <person name="Luke J."/>
            <person name="Reinhart S."/>
            <person name="Benedict M.N."/>
            <person name="Youngblut N.D."/>
            <person name="Metcalf M.E."/>
            <person name="Whitaker R.J."/>
            <person name="Metcalf W.W."/>
        </authorList>
    </citation>
    <scope>NUCLEOTIDE SEQUENCE [LARGE SCALE GENOMIC DNA]</scope>
    <source>
        <strain evidence="2 3">S-6</strain>
    </source>
</reference>
<dbReference type="EMBL" id="CP009512">
    <property type="protein sequence ID" value="AKB64571.1"/>
    <property type="molecule type" value="Genomic_DNA"/>
</dbReference>